<accession>A0A0B0EVZ2</accession>
<dbReference type="EMBL" id="KJ626180">
    <property type="protein sequence ID" value="AIZ49682.1"/>
    <property type="molecule type" value="Genomic_DNA"/>
</dbReference>
<organism evidence="1">
    <name type="scientific">Aeromonas salmonicida subsp. salmonicida</name>
    <dbReference type="NCBI Taxonomy" id="29491"/>
    <lineage>
        <taxon>Bacteria</taxon>
        <taxon>Pseudomonadati</taxon>
        <taxon>Pseudomonadota</taxon>
        <taxon>Gammaproteobacteria</taxon>
        <taxon>Aeromonadales</taxon>
        <taxon>Aeromonadaceae</taxon>
        <taxon>Aeromonas</taxon>
    </lineage>
</organism>
<protein>
    <submittedName>
        <fullName evidence="1">Uncharacterized protein</fullName>
    </submittedName>
</protein>
<evidence type="ECO:0000313" key="1">
    <source>
        <dbReference type="EMBL" id="AIZ49682.1"/>
    </source>
</evidence>
<reference evidence="1" key="2">
    <citation type="journal article" date="2015" name="Vet. Microbiol.">
        <title>Variants of a genomic island in Aeromonas salmonicida subsp. salmonicida link isolates with their geographical origins.</title>
        <authorList>
            <person name="Emond-Rheault J.G."/>
            <person name="Vincent A.T."/>
            <person name="Trudel M.V."/>
            <person name="Brochu F."/>
            <person name="Boyle B."/>
            <person name="Tanaka K.H."/>
            <person name="Attere S.A."/>
            <person name="Jubinville E."/>
            <person name="Loch T.P."/>
            <person name="Winters A.D."/>
            <person name="Faisal M."/>
            <person name="Frenette M."/>
            <person name="Derome N."/>
            <person name="Charette S.J."/>
        </authorList>
    </citation>
    <scope>NUCLEOTIDE SEQUENCE</scope>
    <source>
        <strain evidence="1">09-0167</strain>
    </source>
</reference>
<proteinExistence type="predicted"/>
<sequence>MMGKTMQRIVEHGPLSATIGGRRMPRWFVDESGHRYEFHSIAEDNGEGGFDLSQLTERQCILAPGVIYERKTN</sequence>
<dbReference type="AlphaFoldDB" id="A0A0B0EVZ2"/>
<name>A0A0B0EVZ2_AERSS</name>
<reference evidence="1" key="1">
    <citation type="submission" date="2014-03" db="EMBL/GenBank/DDBJ databases">
        <authorList>
            <person name="Emond-Rheault J.-G."/>
            <person name="Trudel M.V."/>
            <person name="Vincent A.T."/>
            <person name="Brochu F."/>
            <person name="Boyle B."/>
            <person name="Tanaka K.H."/>
            <person name="Attere S.A."/>
            <person name="Jubinville E."/>
            <person name="Frenette M."/>
            <person name="Derome N."/>
            <person name="Charette S.J."/>
        </authorList>
    </citation>
    <scope>NUCLEOTIDE SEQUENCE</scope>
    <source>
        <strain evidence="1">09-0167</strain>
    </source>
</reference>